<evidence type="ECO:0000313" key="3">
    <source>
        <dbReference type="Proteomes" id="UP000595140"/>
    </source>
</evidence>
<feature type="region of interest" description="Disordered" evidence="1">
    <location>
        <begin position="261"/>
        <end position="302"/>
    </location>
</feature>
<reference evidence="2 3" key="1">
    <citation type="submission" date="2018-04" db="EMBL/GenBank/DDBJ databases">
        <authorList>
            <person name="Vogel A."/>
        </authorList>
    </citation>
    <scope>NUCLEOTIDE SEQUENCE [LARGE SCALE GENOMIC DNA]</scope>
</reference>
<organism evidence="2 3">
    <name type="scientific">Cuscuta campestris</name>
    <dbReference type="NCBI Taxonomy" id="132261"/>
    <lineage>
        <taxon>Eukaryota</taxon>
        <taxon>Viridiplantae</taxon>
        <taxon>Streptophyta</taxon>
        <taxon>Embryophyta</taxon>
        <taxon>Tracheophyta</taxon>
        <taxon>Spermatophyta</taxon>
        <taxon>Magnoliopsida</taxon>
        <taxon>eudicotyledons</taxon>
        <taxon>Gunneridae</taxon>
        <taxon>Pentapetalae</taxon>
        <taxon>asterids</taxon>
        <taxon>lamiids</taxon>
        <taxon>Solanales</taxon>
        <taxon>Convolvulaceae</taxon>
        <taxon>Cuscuteae</taxon>
        <taxon>Cuscuta</taxon>
        <taxon>Cuscuta subgen. Grammica</taxon>
        <taxon>Cuscuta sect. Cleistogrammica</taxon>
    </lineage>
</organism>
<feature type="region of interest" description="Disordered" evidence="1">
    <location>
        <begin position="1"/>
        <end position="27"/>
    </location>
</feature>
<feature type="compositionally biased region" description="Acidic residues" evidence="1">
    <location>
        <begin position="275"/>
        <end position="302"/>
    </location>
</feature>
<proteinExistence type="predicted"/>
<evidence type="ECO:0000256" key="1">
    <source>
        <dbReference type="SAM" id="MobiDB-lite"/>
    </source>
</evidence>
<keyword evidence="3" id="KW-1185">Reference proteome</keyword>
<protein>
    <submittedName>
        <fullName evidence="2">Uncharacterized protein</fullName>
    </submittedName>
</protein>
<dbReference type="EMBL" id="OOIL02000368">
    <property type="protein sequence ID" value="VFQ64029.1"/>
    <property type="molecule type" value="Genomic_DNA"/>
</dbReference>
<sequence>MGKDKSRADTSGKSKSKSQAPSTTSEERLYYGDGSYLWFDSEEERTRFLPFFSKRVVAPPRIIPERYPELQGYDDLDAQLHQAGLWPFVSRARKEINPVLIRAFYSNLRREDDAKFVMINMTIATSTEHDHLLLYPFLVMDILERFKVTTTVGPLTKATKLWTISNQTFIKRSDNAAPATVAPRRTASTAGPAEPLARANLASVADSLNWLHLKVDGMRSYLERLDVAVQRQGYAMNAYFQGINYVPPPLHGTFLWEVYGDEDEEDESFSQSSSPDEDQFDDAIDGDEMDVDDDDEETEDEA</sequence>
<feature type="compositionally biased region" description="Basic and acidic residues" evidence="1">
    <location>
        <begin position="1"/>
        <end position="12"/>
    </location>
</feature>
<name>A0A484KLN8_9ASTE</name>
<gene>
    <name evidence="2" type="ORF">CCAM_LOCUS5805</name>
</gene>
<dbReference type="AlphaFoldDB" id="A0A484KLN8"/>
<feature type="compositionally biased region" description="Polar residues" evidence="1">
    <location>
        <begin position="13"/>
        <end position="24"/>
    </location>
</feature>
<dbReference type="Proteomes" id="UP000595140">
    <property type="component" value="Unassembled WGS sequence"/>
</dbReference>
<evidence type="ECO:0000313" key="2">
    <source>
        <dbReference type="EMBL" id="VFQ64029.1"/>
    </source>
</evidence>
<accession>A0A484KLN8</accession>